<reference evidence="5 6" key="1">
    <citation type="submission" date="2021-06" db="EMBL/GenBank/DDBJ databases">
        <title>Complete genome of Haloferula helveola possessing various polysaccharide degrading enzymes.</title>
        <authorList>
            <person name="Takami H."/>
            <person name="Huang C."/>
            <person name="Hamasaki K."/>
        </authorList>
    </citation>
    <scope>NUCLEOTIDE SEQUENCE [LARGE SCALE GENOMIC DNA]</scope>
    <source>
        <strain evidence="5 6">CN-1</strain>
    </source>
</reference>
<dbReference type="EMBL" id="AP024702">
    <property type="protein sequence ID" value="BCX46909.1"/>
    <property type="molecule type" value="Genomic_DNA"/>
</dbReference>
<dbReference type="SMART" id="SM00257">
    <property type="entry name" value="LysM"/>
    <property type="match status" value="1"/>
</dbReference>
<feature type="domain" description="LysM" evidence="4">
    <location>
        <begin position="202"/>
        <end position="246"/>
    </location>
</feature>
<dbReference type="InterPro" id="IPR018392">
    <property type="entry name" value="LysM"/>
</dbReference>
<sequence length="250" mass="25901">MEEGADPPSGNMRIPIALAVLGMIFGAAGLYFGLAANQRLAAIGESIEAGSTGLGGLESRMEDYETQRAELGAQVEKLEGVVKEFEGAVKRASDDSERRGGAITELATALQVNRTQIIKNAESISKLARVEVPAVSPAAPSMPDLPTPPESLPDAPTTPDEPEMPDTAGTPDTGGVPETPTSPDTPSIAETPRAGDTPSATTTYVIRAGDTFGKIASRLGIELQAILDANPDADPSRLQIGDVINVPTDD</sequence>
<dbReference type="InterPro" id="IPR036779">
    <property type="entry name" value="LysM_dom_sf"/>
</dbReference>
<keyword evidence="6" id="KW-1185">Reference proteome</keyword>
<dbReference type="Pfam" id="PF01476">
    <property type="entry name" value="LysM"/>
    <property type="match status" value="1"/>
</dbReference>
<dbReference type="Proteomes" id="UP001374893">
    <property type="component" value="Chromosome"/>
</dbReference>
<feature type="coiled-coil region" evidence="1">
    <location>
        <begin position="54"/>
        <end position="95"/>
    </location>
</feature>
<name>A0ABM7R9V6_9BACT</name>
<dbReference type="CDD" id="cd00118">
    <property type="entry name" value="LysM"/>
    <property type="match status" value="1"/>
</dbReference>
<keyword evidence="3" id="KW-1133">Transmembrane helix</keyword>
<keyword evidence="3" id="KW-0812">Transmembrane</keyword>
<evidence type="ECO:0000259" key="4">
    <source>
        <dbReference type="PROSITE" id="PS51782"/>
    </source>
</evidence>
<dbReference type="Gene3D" id="3.10.350.10">
    <property type="entry name" value="LysM domain"/>
    <property type="match status" value="1"/>
</dbReference>
<evidence type="ECO:0000256" key="3">
    <source>
        <dbReference type="SAM" id="Phobius"/>
    </source>
</evidence>
<dbReference type="PROSITE" id="PS51782">
    <property type="entry name" value="LYSM"/>
    <property type="match status" value="1"/>
</dbReference>
<evidence type="ECO:0000313" key="5">
    <source>
        <dbReference type="EMBL" id="BCX46909.1"/>
    </source>
</evidence>
<keyword evidence="3" id="KW-0472">Membrane</keyword>
<evidence type="ECO:0000313" key="6">
    <source>
        <dbReference type="Proteomes" id="UP001374893"/>
    </source>
</evidence>
<evidence type="ECO:0000256" key="2">
    <source>
        <dbReference type="SAM" id="MobiDB-lite"/>
    </source>
</evidence>
<proteinExistence type="predicted"/>
<organism evidence="5 6">
    <name type="scientific">Haloferula helveola</name>
    <dbReference type="NCBI Taxonomy" id="490095"/>
    <lineage>
        <taxon>Bacteria</taxon>
        <taxon>Pseudomonadati</taxon>
        <taxon>Verrucomicrobiota</taxon>
        <taxon>Verrucomicrobiia</taxon>
        <taxon>Verrucomicrobiales</taxon>
        <taxon>Verrucomicrobiaceae</taxon>
        <taxon>Haloferula</taxon>
    </lineage>
</organism>
<evidence type="ECO:0000256" key="1">
    <source>
        <dbReference type="SAM" id="Coils"/>
    </source>
</evidence>
<keyword evidence="1" id="KW-0175">Coiled coil</keyword>
<accession>A0ABM7R9V6</accession>
<protein>
    <recommendedName>
        <fullName evidence="4">LysM domain-containing protein</fullName>
    </recommendedName>
</protein>
<gene>
    <name evidence="5" type="ORF">HAHE_08170</name>
</gene>
<feature type="region of interest" description="Disordered" evidence="2">
    <location>
        <begin position="135"/>
        <end position="201"/>
    </location>
</feature>
<dbReference type="SUPFAM" id="SSF54106">
    <property type="entry name" value="LysM domain"/>
    <property type="match status" value="1"/>
</dbReference>
<feature type="transmembrane region" description="Helical" evidence="3">
    <location>
        <begin position="12"/>
        <end position="34"/>
    </location>
</feature>